<protein>
    <submittedName>
        <fullName evidence="9">DMT family transporter</fullName>
    </submittedName>
</protein>
<dbReference type="EMBL" id="JAHLQL010000003">
    <property type="protein sequence ID" value="MBU5592221.1"/>
    <property type="molecule type" value="Genomic_DNA"/>
</dbReference>
<dbReference type="Proteomes" id="UP000736583">
    <property type="component" value="Unassembled WGS sequence"/>
</dbReference>
<name>A0ABS6F143_9CLOT</name>
<feature type="transmembrane region" description="Helical" evidence="7">
    <location>
        <begin position="138"/>
        <end position="156"/>
    </location>
</feature>
<evidence type="ECO:0000256" key="5">
    <source>
        <dbReference type="ARBA" id="ARBA00022989"/>
    </source>
</evidence>
<comment type="subcellular location">
    <subcellularLocation>
        <location evidence="1">Cell membrane</location>
        <topology evidence="1">Multi-pass membrane protein</topology>
    </subcellularLocation>
</comment>
<feature type="transmembrane region" description="Helical" evidence="7">
    <location>
        <begin position="283"/>
        <end position="301"/>
    </location>
</feature>
<evidence type="ECO:0000259" key="8">
    <source>
        <dbReference type="Pfam" id="PF00892"/>
    </source>
</evidence>
<sequence length="316" mass="35129">MNSKRLFTEHPYKIILSLISCVLWGSAFPVLKISYEELKIGQNDMNSRLALAGMRFFLASLLIFIFIVLVMKTSIKVGKKDLLNLLLLGSIQTALYYFLFYNGIANTTGMKGSIIGALETFIMIILAHFLYNNDKIDSTKIIGLIAGFAGVIFANWGKSFGFEISFKGEGLLIISSFIGAATSIYIKNYSQKIHPFLITAWQMFLGSLVMLALSLPKITKGSMVFNTKSSLLLIYSAFLSAVAFSIWYTLLKYNKAGEISIYRFFIPVSGALLSALFLPEENFTLPIFIALVLVALGVVFVNKRSNKKGKEVADFK</sequence>
<dbReference type="RefSeq" id="WP_216457056.1">
    <property type="nucleotide sequence ID" value="NZ_JAHLQL010000003.1"/>
</dbReference>
<evidence type="ECO:0000313" key="9">
    <source>
        <dbReference type="EMBL" id="MBU5592221.1"/>
    </source>
</evidence>
<proteinExistence type="inferred from homology"/>
<feature type="transmembrane region" description="Helical" evidence="7">
    <location>
        <begin position="51"/>
        <end position="70"/>
    </location>
</feature>
<evidence type="ECO:0000313" key="10">
    <source>
        <dbReference type="Proteomes" id="UP000736583"/>
    </source>
</evidence>
<gene>
    <name evidence="9" type="ORF">KQI89_10650</name>
</gene>
<dbReference type="InterPro" id="IPR000620">
    <property type="entry name" value="EamA_dom"/>
</dbReference>
<feature type="transmembrane region" description="Helical" evidence="7">
    <location>
        <begin position="193"/>
        <end position="213"/>
    </location>
</feature>
<feature type="transmembrane region" description="Helical" evidence="7">
    <location>
        <begin position="233"/>
        <end position="251"/>
    </location>
</feature>
<dbReference type="InterPro" id="IPR050638">
    <property type="entry name" value="AA-Vitamin_Transporters"/>
</dbReference>
<feature type="transmembrane region" description="Helical" evidence="7">
    <location>
        <begin position="12"/>
        <end position="31"/>
    </location>
</feature>
<keyword evidence="5 7" id="KW-1133">Transmembrane helix</keyword>
<organism evidence="9 10">
    <name type="scientific">Clostridium simiarum</name>
    <dbReference type="NCBI Taxonomy" id="2841506"/>
    <lineage>
        <taxon>Bacteria</taxon>
        <taxon>Bacillati</taxon>
        <taxon>Bacillota</taxon>
        <taxon>Clostridia</taxon>
        <taxon>Eubacteriales</taxon>
        <taxon>Clostridiaceae</taxon>
        <taxon>Clostridium</taxon>
    </lineage>
</organism>
<accession>A0ABS6F143</accession>
<feature type="transmembrane region" description="Helical" evidence="7">
    <location>
        <begin position="260"/>
        <end position="277"/>
    </location>
</feature>
<dbReference type="Pfam" id="PF00892">
    <property type="entry name" value="EamA"/>
    <property type="match status" value="2"/>
</dbReference>
<reference evidence="9 10" key="1">
    <citation type="submission" date="2021-06" db="EMBL/GenBank/DDBJ databases">
        <authorList>
            <person name="Sun Q."/>
            <person name="Li D."/>
        </authorList>
    </citation>
    <scope>NUCLEOTIDE SEQUENCE [LARGE SCALE GENOMIC DNA]</scope>
    <source>
        <strain evidence="9 10">MSJ-4</strain>
    </source>
</reference>
<feature type="transmembrane region" description="Helical" evidence="7">
    <location>
        <begin position="82"/>
        <end position="100"/>
    </location>
</feature>
<evidence type="ECO:0000256" key="7">
    <source>
        <dbReference type="SAM" id="Phobius"/>
    </source>
</evidence>
<keyword evidence="3" id="KW-1003">Cell membrane</keyword>
<evidence type="ECO:0000256" key="1">
    <source>
        <dbReference type="ARBA" id="ARBA00004651"/>
    </source>
</evidence>
<keyword evidence="6 7" id="KW-0472">Membrane</keyword>
<feature type="domain" description="EamA" evidence="8">
    <location>
        <begin position="167"/>
        <end position="302"/>
    </location>
</feature>
<dbReference type="PANTHER" id="PTHR32322:SF18">
    <property type="entry name" value="S-ADENOSYLMETHIONINE_S-ADENOSYLHOMOCYSTEINE TRANSPORTER"/>
    <property type="match status" value="1"/>
</dbReference>
<evidence type="ECO:0000256" key="2">
    <source>
        <dbReference type="ARBA" id="ARBA00007362"/>
    </source>
</evidence>
<feature type="transmembrane region" description="Helical" evidence="7">
    <location>
        <begin position="168"/>
        <end position="186"/>
    </location>
</feature>
<evidence type="ECO:0000256" key="4">
    <source>
        <dbReference type="ARBA" id="ARBA00022692"/>
    </source>
</evidence>
<evidence type="ECO:0000256" key="3">
    <source>
        <dbReference type="ARBA" id="ARBA00022475"/>
    </source>
</evidence>
<feature type="domain" description="EamA" evidence="8">
    <location>
        <begin position="14"/>
        <end position="155"/>
    </location>
</feature>
<keyword evidence="10" id="KW-1185">Reference proteome</keyword>
<comment type="similarity">
    <text evidence="2">Belongs to the EamA transporter family.</text>
</comment>
<comment type="caution">
    <text evidence="9">The sequence shown here is derived from an EMBL/GenBank/DDBJ whole genome shotgun (WGS) entry which is preliminary data.</text>
</comment>
<dbReference type="PANTHER" id="PTHR32322">
    <property type="entry name" value="INNER MEMBRANE TRANSPORTER"/>
    <property type="match status" value="1"/>
</dbReference>
<keyword evidence="4 7" id="KW-0812">Transmembrane</keyword>
<evidence type="ECO:0000256" key="6">
    <source>
        <dbReference type="ARBA" id="ARBA00023136"/>
    </source>
</evidence>
<feature type="transmembrane region" description="Helical" evidence="7">
    <location>
        <begin position="112"/>
        <end position="131"/>
    </location>
</feature>